<dbReference type="GO" id="GO:0033178">
    <property type="term" value="C:proton-transporting two-sector ATPase complex, catalytic domain"/>
    <property type="evidence" value="ECO:0007669"/>
    <property type="project" value="InterPro"/>
</dbReference>
<evidence type="ECO:0000256" key="1">
    <source>
        <dbReference type="ARBA" id="ARBA00005901"/>
    </source>
</evidence>
<dbReference type="NCBIfam" id="NF002629">
    <property type="entry name" value="PRK02292.1"/>
    <property type="match status" value="1"/>
</dbReference>
<gene>
    <name evidence="4" type="ORF">ASZ90_013523</name>
</gene>
<dbReference type="EMBL" id="LNQE01001480">
    <property type="protein sequence ID" value="KUG16785.1"/>
    <property type="molecule type" value="Genomic_DNA"/>
</dbReference>
<comment type="similarity">
    <text evidence="1">Belongs to the V-ATPase E subunit family.</text>
</comment>
<keyword evidence="4" id="KW-0378">Hydrolase</keyword>
<evidence type="ECO:0000313" key="4">
    <source>
        <dbReference type="EMBL" id="KUG16785.1"/>
    </source>
</evidence>
<organism evidence="4">
    <name type="scientific">hydrocarbon metagenome</name>
    <dbReference type="NCBI Taxonomy" id="938273"/>
    <lineage>
        <taxon>unclassified sequences</taxon>
        <taxon>metagenomes</taxon>
        <taxon>ecological metagenomes</taxon>
    </lineage>
</organism>
<sequence length="182" mass="20354">MALDAVVESVLATSKDKVAQITSEADLEAARILNEARERAAEIKSRKESEVGHAIEAIERREISSANLEVKRSELNVHKDLLEKARTKLLEKISNLPKKDNEAMLKKMLEPYDLKDMKVYSNKRDEAFLSSLAPNYGGNLDIIGGVVVESGDGALRYDLSYETLAREVFNNRMKEVSKVLFG</sequence>
<dbReference type="AlphaFoldDB" id="A0A0W8F7F4"/>
<protein>
    <submittedName>
        <fullName evidence="4">V-type atp synthase subunit e</fullName>
        <ecNumber evidence="4">3.6.3.14</ecNumber>
    </submittedName>
</protein>
<keyword evidence="2" id="KW-0813">Transport</keyword>
<dbReference type="EC" id="3.6.3.14" evidence="4"/>
<reference evidence="4" key="1">
    <citation type="journal article" date="2015" name="Proc. Natl. Acad. Sci. U.S.A.">
        <title>Networks of energetic and metabolic interactions define dynamics in microbial communities.</title>
        <authorList>
            <person name="Embree M."/>
            <person name="Liu J.K."/>
            <person name="Al-Bassam M.M."/>
            <person name="Zengler K."/>
        </authorList>
    </citation>
    <scope>NUCLEOTIDE SEQUENCE</scope>
</reference>
<dbReference type="InterPro" id="IPR038495">
    <property type="entry name" value="ATPase_E_C"/>
</dbReference>
<keyword evidence="3" id="KW-0406">Ion transport</keyword>
<dbReference type="HAMAP" id="MF_00311">
    <property type="entry name" value="ATP_synth_E_arch"/>
    <property type="match status" value="1"/>
</dbReference>
<name>A0A0W8F7F4_9ZZZZ</name>
<evidence type="ECO:0000256" key="2">
    <source>
        <dbReference type="ARBA" id="ARBA00022448"/>
    </source>
</evidence>
<proteinExistence type="inferred from homology"/>
<accession>A0A0W8F7F4</accession>
<dbReference type="SUPFAM" id="SSF160527">
    <property type="entry name" value="V-type ATPase subunit E-like"/>
    <property type="match status" value="1"/>
</dbReference>
<dbReference type="GO" id="GO:0046961">
    <property type="term" value="F:proton-transporting ATPase activity, rotational mechanism"/>
    <property type="evidence" value="ECO:0007669"/>
    <property type="project" value="InterPro"/>
</dbReference>
<comment type="caution">
    <text evidence="4">The sequence shown here is derived from an EMBL/GenBank/DDBJ whole genome shotgun (WGS) entry which is preliminary data.</text>
</comment>
<dbReference type="Pfam" id="PF01991">
    <property type="entry name" value="vATP-synt_E"/>
    <property type="match status" value="1"/>
</dbReference>
<evidence type="ECO:0000256" key="3">
    <source>
        <dbReference type="ARBA" id="ARBA00023065"/>
    </source>
</evidence>
<dbReference type="Gene3D" id="3.30.2320.30">
    <property type="entry name" value="ATP synthase, E subunit, C-terminal"/>
    <property type="match status" value="1"/>
</dbReference>
<dbReference type="InterPro" id="IPR002842">
    <property type="entry name" value="ATPase_V1_Esu"/>
</dbReference>
<dbReference type="GO" id="GO:0016787">
    <property type="term" value="F:hydrolase activity"/>
    <property type="evidence" value="ECO:0007669"/>
    <property type="project" value="UniProtKB-KW"/>
</dbReference>